<evidence type="ECO:0000256" key="7">
    <source>
        <dbReference type="ARBA" id="ARBA00022722"/>
    </source>
</evidence>
<evidence type="ECO:0000256" key="10">
    <source>
        <dbReference type="ARBA" id="ARBA00022759"/>
    </source>
</evidence>
<comment type="subcellular location">
    <subcellularLocation>
        <location evidence="1">Host nucleus</location>
    </subcellularLocation>
</comment>
<keyword evidence="11" id="KW-0378">Hydrolase</keyword>
<dbReference type="PRINTS" id="PR00228">
    <property type="entry name" value="GEMCOATCLVL1"/>
</dbReference>
<keyword evidence="6" id="KW-0235">DNA replication</keyword>
<evidence type="ECO:0000256" key="6">
    <source>
        <dbReference type="ARBA" id="ARBA00022705"/>
    </source>
</evidence>
<keyword evidence="5" id="KW-0548">Nucleotidyltransferase</keyword>
<evidence type="ECO:0000256" key="11">
    <source>
        <dbReference type="ARBA" id="ARBA00022801"/>
    </source>
</evidence>
<keyword evidence="13" id="KW-0238">DNA-binding</keyword>
<protein>
    <recommendedName>
        <fullName evidence="2">Replication-associated protein</fullName>
    </recommendedName>
</protein>
<keyword evidence="12" id="KW-0190">Covalent protein-DNA linkage</keyword>
<dbReference type="SUPFAM" id="SSF55464">
    <property type="entry name" value="Origin of replication-binding domain, RBD-like"/>
    <property type="match status" value="1"/>
</dbReference>
<dbReference type="Gene3D" id="3.40.50.300">
    <property type="entry name" value="P-loop containing nucleotide triphosphate hydrolases"/>
    <property type="match status" value="1"/>
</dbReference>
<evidence type="ECO:0000256" key="5">
    <source>
        <dbReference type="ARBA" id="ARBA00022695"/>
    </source>
</evidence>
<dbReference type="GO" id="GO:0000166">
    <property type="term" value="F:nucleotide binding"/>
    <property type="evidence" value="ECO:0007669"/>
    <property type="project" value="UniProtKB-KW"/>
</dbReference>
<evidence type="ECO:0000256" key="8">
    <source>
        <dbReference type="ARBA" id="ARBA00022723"/>
    </source>
</evidence>
<keyword evidence="8" id="KW-0479">Metal-binding</keyword>
<evidence type="ECO:0000259" key="14">
    <source>
        <dbReference type="PROSITE" id="PS52020"/>
    </source>
</evidence>
<evidence type="ECO:0000256" key="13">
    <source>
        <dbReference type="ARBA" id="ARBA00023125"/>
    </source>
</evidence>
<evidence type="ECO:0000256" key="9">
    <source>
        <dbReference type="ARBA" id="ARBA00022741"/>
    </source>
</evidence>
<evidence type="ECO:0000256" key="12">
    <source>
        <dbReference type="ARBA" id="ARBA00023124"/>
    </source>
</evidence>
<feature type="domain" description="CRESS-DNA virus Rep endonuclease" evidence="14">
    <location>
        <begin position="5"/>
        <end position="104"/>
    </location>
</feature>
<dbReference type="GO" id="GO:0005198">
    <property type="term" value="F:structural molecule activity"/>
    <property type="evidence" value="ECO:0007669"/>
    <property type="project" value="InterPro"/>
</dbReference>
<evidence type="ECO:0000256" key="4">
    <source>
        <dbReference type="ARBA" id="ARBA00022679"/>
    </source>
</evidence>
<dbReference type="GO" id="GO:0006260">
    <property type="term" value="P:DNA replication"/>
    <property type="evidence" value="ECO:0007669"/>
    <property type="project" value="UniProtKB-KW"/>
</dbReference>
<dbReference type="GO" id="GO:0046872">
    <property type="term" value="F:metal ion binding"/>
    <property type="evidence" value="ECO:0007669"/>
    <property type="project" value="UniProtKB-KW"/>
</dbReference>
<dbReference type="GO" id="GO:0016787">
    <property type="term" value="F:hydrolase activity"/>
    <property type="evidence" value="ECO:0007669"/>
    <property type="project" value="UniProtKB-KW"/>
</dbReference>
<dbReference type="GO" id="GO:0004519">
    <property type="term" value="F:endonuclease activity"/>
    <property type="evidence" value="ECO:0007669"/>
    <property type="project" value="UniProtKB-KW"/>
</dbReference>
<organism evidence="15">
    <name type="scientific">Genomoviridae sp</name>
    <dbReference type="NCBI Taxonomy" id="2202565"/>
    <lineage>
        <taxon>Viruses</taxon>
        <taxon>Monodnaviria</taxon>
        <taxon>Shotokuvirae</taxon>
        <taxon>Cressdnaviricota</taxon>
        <taxon>Repensiviricetes</taxon>
        <taxon>Geplafuvirales</taxon>
        <taxon>Genomoviridae</taxon>
    </lineage>
</organism>
<sequence length="321" mass="36176">MSAFIFRSRYALLTYAQCGDLDPWSVSNLLSEVPAECIIGREDHADGGVHLHVFVDFGTRFCTKDPRRFDVDGHHPNIQPCGRTPAKMYDYAIKDGDVVAGGLDRPGGDDVAGVCSQWDRIVDAQDAEEFWDLVRTLAPRVLVTNFNSLRSYCEWRYRPTVADYITPPGIVFDLSGVEELGEFVRESLSGNWVGKPKSLIIHGETRLGKTLWARSLGEHIYCCLQFNVDDVRAKLEVAKYAVFDDMQGGFKYFPSYKGWLGAQKSFTVTDKYKGKTTIEWGRPTIWVMNESPSSCTDVDYEWLMGNCFIVHVGHAIFHAST</sequence>
<dbReference type="Pfam" id="PF00799">
    <property type="entry name" value="Gemini_AL1"/>
    <property type="match status" value="1"/>
</dbReference>
<keyword evidence="10" id="KW-0255">Endonuclease</keyword>
<evidence type="ECO:0000256" key="1">
    <source>
        <dbReference type="ARBA" id="ARBA00004147"/>
    </source>
</evidence>
<evidence type="ECO:0000256" key="3">
    <source>
        <dbReference type="ARBA" id="ARBA00022562"/>
    </source>
</evidence>
<accession>A0A858NFX3</accession>
<dbReference type="Gene3D" id="3.40.1310.20">
    <property type="match status" value="1"/>
</dbReference>
<dbReference type="PROSITE" id="PS52020">
    <property type="entry name" value="CRESS_DNA_REP"/>
    <property type="match status" value="1"/>
</dbReference>
<name>A0A858NFX3_9VIRU</name>
<keyword evidence="7" id="KW-0540">Nuclease</keyword>
<dbReference type="InterPro" id="IPR027417">
    <property type="entry name" value="P-loop_NTPase"/>
</dbReference>
<proteinExistence type="predicted"/>
<keyword evidence="3" id="KW-1048">Host nucleus</keyword>
<dbReference type="InterPro" id="IPR049912">
    <property type="entry name" value="CRESS_DNA_REP"/>
</dbReference>
<reference evidence="15" key="1">
    <citation type="submission" date="2020-04" db="EMBL/GenBank/DDBJ databases">
        <title>Genomes of microviruses in a sewage oxidation pond.</title>
        <authorList>
            <person name="Schreck J."/>
            <person name="Kraberger S."/>
            <person name="Scotch M."/>
            <person name="Halden R.U."/>
            <person name="Varsani A."/>
        </authorList>
    </citation>
    <scope>NUCLEOTIDE SEQUENCE</scope>
    <source>
        <strain evidence="15">6434_385</strain>
    </source>
</reference>
<keyword evidence="9" id="KW-0547">Nucleotide-binding</keyword>
<keyword evidence="4" id="KW-0808">Transferase</keyword>
<evidence type="ECO:0000256" key="2">
    <source>
        <dbReference type="ARBA" id="ARBA00014531"/>
    </source>
</evidence>
<dbReference type="GO" id="GO:0003677">
    <property type="term" value="F:DNA binding"/>
    <property type="evidence" value="ECO:0007669"/>
    <property type="project" value="UniProtKB-KW"/>
</dbReference>
<dbReference type="EMBL" id="MT309863">
    <property type="protein sequence ID" value="QJB18642.1"/>
    <property type="molecule type" value="Genomic_DNA"/>
</dbReference>
<evidence type="ECO:0000313" key="15">
    <source>
        <dbReference type="EMBL" id="QJB18642.1"/>
    </source>
</evidence>
<dbReference type="InterPro" id="IPR001301">
    <property type="entry name" value="Gemini_AL1_CLV"/>
</dbReference>
<dbReference type="GO" id="GO:0042025">
    <property type="term" value="C:host cell nucleus"/>
    <property type="evidence" value="ECO:0007669"/>
    <property type="project" value="UniProtKB-SubCell"/>
</dbReference>
<dbReference type="GO" id="GO:0016779">
    <property type="term" value="F:nucleotidyltransferase activity"/>
    <property type="evidence" value="ECO:0007669"/>
    <property type="project" value="UniProtKB-KW"/>
</dbReference>